<dbReference type="Proteomes" id="UP001374535">
    <property type="component" value="Chromosome 9"/>
</dbReference>
<reference evidence="1 2" key="1">
    <citation type="journal article" date="2023" name="Life. Sci Alliance">
        <title>Evolutionary insights into 3D genome organization and epigenetic landscape of Vigna mungo.</title>
        <authorList>
            <person name="Junaid A."/>
            <person name="Singh B."/>
            <person name="Bhatia S."/>
        </authorList>
    </citation>
    <scope>NUCLEOTIDE SEQUENCE [LARGE SCALE GENOMIC DNA]</scope>
    <source>
        <strain evidence="1">Urdbean</strain>
    </source>
</reference>
<gene>
    <name evidence="1" type="ORF">V8G54_031002</name>
</gene>
<evidence type="ECO:0000313" key="1">
    <source>
        <dbReference type="EMBL" id="WVY98851.1"/>
    </source>
</evidence>
<dbReference type="EMBL" id="CP144692">
    <property type="protein sequence ID" value="WVY98851.1"/>
    <property type="molecule type" value="Genomic_DNA"/>
</dbReference>
<evidence type="ECO:0000313" key="2">
    <source>
        <dbReference type="Proteomes" id="UP001374535"/>
    </source>
</evidence>
<organism evidence="1 2">
    <name type="scientific">Vigna mungo</name>
    <name type="common">Black gram</name>
    <name type="synonym">Phaseolus mungo</name>
    <dbReference type="NCBI Taxonomy" id="3915"/>
    <lineage>
        <taxon>Eukaryota</taxon>
        <taxon>Viridiplantae</taxon>
        <taxon>Streptophyta</taxon>
        <taxon>Embryophyta</taxon>
        <taxon>Tracheophyta</taxon>
        <taxon>Spermatophyta</taxon>
        <taxon>Magnoliopsida</taxon>
        <taxon>eudicotyledons</taxon>
        <taxon>Gunneridae</taxon>
        <taxon>Pentapetalae</taxon>
        <taxon>rosids</taxon>
        <taxon>fabids</taxon>
        <taxon>Fabales</taxon>
        <taxon>Fabaceae</taxon>
        <taxon>Papilionoideae</taxon>
        <taxon>50 kb inversion clade</taxon>
        <taxon>NPAAA clade</taxon>
        <taxon>indigoferoid/millettioid clade</taxon>
        <taxon>Phaseoleae</taxon>
        <taxon>Vigna</taxon>
    </lineage>
</organism>
<accession>A0AAQ3MXJ8</accession>
<protein>
    <submittedName>
        <fullName evidence="1">Uncharacterized protein</fullName>
    </submittedName>
</protein>
<sequence>MKVSEVVGGDELIHNFGVFWAVVVAHEGLTVNGGGLINVDGGLAEVEKRFGDEGGDAGGVMEVLSVEETMKVELSMLALWRRFELVKMGEVEKELTRVVDEDEDARKETTPIFNCNNSRSKLNTVLKKETHRLPHHNNKDEVNNNEDDQLVNRSRGTVGRRSCSGGCMDKEYLRDIVGYWQQMIIYFQLVLKGGLEKQACLTPTF</sequence>
<proteinExistence type="predicted"/>
<name>A0AAQ3MXJ8_VIGMU</name>
<dbReference type="AlphaFoldDB" id="A0AAQ3MXJ8"/>
<keyword evidence="2" id="KW-1185">Reference proteome</keyword>